<dbReference type="InterPro" id="IPR052050">
    <property type="entry name" value="SecEffector_AnkRepeat"/>
</dbReference>
<reference evidence="2 3" key="1">
    <citation type="submission" date="2019-08" db="EMBL/GenBank/DDBJ databases">
        <title>The genome of the soybean aphid Biotype 1, its phylome, world population structure and adaptation to the North American continent.</title>
        <authorList>
            <person name="Giordano R."/>
            <person name="Donthu R.K."/>
            <person name="Hernandez A.G."/>
            <person name="Wright C.L."/>
            <person name="Zimin A.V."/>
        </authorList>
    </citation>
    <scope>NUCLEOTIDE SEQUENCE [LARGE SCALE GENOMIC DNA]</scope>
    <source>
        <tissue evidence="2">Whole aphids</tissue>
    </source>
</reference>
<dbReference type="SMART" id="SM00333">
    <property type="entry name" value="TUDOR"/>
    <property type="match status" value="1"/>
</dbReference>
<protein>
    <recommendedName>
        <fullName evidence="1">Tudor domain-containing protein</fullName>
    </recommendedName>
</protein>
<dbReference type="OrthoDB" id="10023235at2759"/>
<dbReference type="CDD" id="cd20379">
    <property type="entry name" value="Tudor_dTUD-like"/>
    <property type="match status" value="1"/>
</dbReference>
<dbReference type="SUPFAM" id="SSF48403">
    <property type="entry name" value="Ankyrin repeat"/>
    <property type="match status" value="1"/>
</dbReference>
<organism evidence="2 3">
    <name type="scientific">Aphis glycines</name>
    <name type="common">Soybean aphid</name>
    <dbReference type="NCBI Taxonomy" id="307491"/>
    <lineage>
        <taxon>Eukaryota</taxon>
        <taxon>Metazoa</taxon>
        <taxon>Ecdysozoa</taxon>
        <taxon>Arthropoda</taxon>
        <taxon>Hexapoda</taxon>
        <taxon>Insecta</taxon>
        <taxon>Pterygota</taxon>
        <taxon>Neoptera</taxon>
        <taxon>Paraneoptera</taxon>
        <taxon>Hemiptera</taxon>
        <taxon>Sternorrhyncha</taxon>
        <taxon>Aphidomorpha</taxon>
        <taxon>Aphidoidea</taxon>
        <taxon>Aphididae</taxon>
        <taxon>Aphidini</taxon>
        <taxon>Aphis</taxon>
        <taxon>Aphis</taxon>
    </lineage>
</organism>
<dbReference type="InterPro" id="IPR035979">
    <property type="entry name" value="RBD_domain_sf"/>
</dbReference>
<feature type="non-terminal residue" evidence="2">
    <location>
        <position position="1340"/>
    </location>
</feature>
<dbReference type="Gene3D" id="2.30.30.140">
    <property type="match status" value="1"/>
</dbReference>
<feature type="domain" description="Tudor" evidence="1">
    <location>
        <begin position="690"/>
        <end position="747"/>
    </location>
</feature>
<proteinExistence type="predicted"/>
<dbReference type="SUPFAM" id="SSF63748">
    <property type="entry name" value="Tudor/PWWP/MBT"/>
    <property type="match status" value="2"/>
</dbReference>
<dbReference type="Gene3D" id="1.25.40.20">
    <property type="entry name" value="Ankyrin repeat-containing domain"/>
    <property type="match status" value="2"/>
</dbReference>
<accession>A0A6G0TMD5</accession>
<dbReference type="SUPFAM" id="SSF54928">
    <property type="entry name" value="RNA-binding domain, RBD"/>
    <property type="match status" value="1"/>
</dbReference>
<evidence type="ECO:0000313" key="2">
    <source>
        <dbReference type="EMBL" id="KAE9535229.1"/>
    </source>
</evidence>
<dbReference type="PANTHER" id="PTHR46586:SF3">
    <property type="entry name" value="ANKYRIN REPEAT-CONTAINING PROTEIN"/>
    <property type="match status" value="1"/>
</dbReference>
<dbReference type="GO" id="GO:0003676">
    <property type="term" value="F:nucleic acid binding"/>
    <property type="evidence" value="ECO:0007669"/>
    <property type="project" value="InterPro"/>
</dbReference>
<dbReference type="PANTHER" id="PTHR46586">
    <property type="entry name" value="ANKYRIN REPEAT-CONTAINING PROTEIN"/>
    <property type="match status" value="1"/>
</dbReference>
<name>A0A6G0TMD5_APHGL</name>
<gene>
    <name evidence="2" type="ORF">AGLY_007962</name>
</gene>
<dbReference type="InterPro" id="IPR012677">
    <property type="entry name" value="Nucleotide-bd_a/b_plait_sf"/>
</dbReference>
<dbReference type="InterPro" id="IPR002999">
    <property type="entry name" value="Tudor"/>
</dbReference>
<sequence length="1340" mass="153096">MRTTIVVVLLSVTTWTTGNVISLLITYQLFIVRTPCGIVVNCYTLQYEYSALLFLQVFVCSCDLIISISDFKVNRCRCRTELIKRLYTDCNYEICMVDSTKKLLEDGFINLCKKYGPVKNITIHKTIHENQAFIQFETNDIALQLLNEKSSFPSFITVNLSNRTQKKMDLLIEKENNEDVKDCESNSTLKISAYEDESNKIETGAPVYFGPDISGKSLIEEYKRFKTNQKIPYNLENDDLFGRPLNTEWEEIKKPEFEINNLDFYKRFENCTDGEIKIGKKLSPNMFTGLTTIFNNGENVQDKLKIISNDIENSDLLNINNLKYGMLVGAFDNATNLYGRGYVTLVAGNSVNVALSDYGRVINTIKLRALPTKYTQLPAYAFKVHTKGDYVPQLKKTSYLFKVRSVCPERIVLILFDENKEIKVQLKKWQPTIEESGVPYIDFKSNSSVELLKLKYMNSAFIRSKEKHHFEFFFSCWNNLAAYCYKNSQHLNREPVYGFKSTLTKNYVRGRVHKYLGGNLYSVKHMDDPFKENIRSCEMILLQFEHKIMPVSVLKVGLKDALPYPFQYNAQCLVNNVIGVRFSVVFDESKADGWKNVDLTIKSLRENFNTILYGLVEPMWLKDDVDDEPGHYFKYMELLRTELVEKSVLKMTFVVYHDGVFYMRDKLFGKSFSVLSDMIREYCGLNLSPYLPHINEVCLGLFPDGKWYRVICDQVKPGVLVKVHSIDLGIVAHLNTRNLKKLPTELLFEPTHVALCLLDSSIQVNEKNIESLKEYENTDCEVTVVKNLGVINLKKYKLNTSVNSSKLYCTVGEFRRGVDVSYVLTFGFSDNGTFYQYNCRRPKLTLPCEVSYNCRASRAQSRRKEIPWNPLIGGCATTDDRRSSMTTSPSEKFAADAYCSLRLFDDRGYPLSVTESPSDRSSVPNDFAFRFTSSTREYFVRNRTDDRLAVQSTPKSPATPKDVNELKKAPSLCLVLANILTVFSCLLQNYTMLIYQLDTKVCSIAADVGHSDCLKMAHRLGFSWDKDVCMKAAKNGDLDCLKFAHNNGCPWDRSICYTAAKHGQLECLKYAHENKCPWDKYTSNWAANSGHFDCLEYAFINGCPWDEKTCMLAAHNGHFDCLKFAHENGCPWAEDTCKWAASSGELQCLMYAHSNGCPWTIETCIKAAIKGNLECLKYAHENGCAWDKKTCSVAATNGHLNILMYAHENGCPWDECTTFCAAESGNLDCLIYAFTHGCGVDDKTAHAAGRNGNLDCLKYLHENKCGWDSFLTYGSAKFGHLDCLRYAHENGCPWHIDACYMAAVNGHYDCLRYARKNGCPWDEKTRQWAINQGQFEDWWL</sequence>
<dbReference type="EMBL" id="VYZN01000026">
    <property type="protein sequence ID" value="KAE9535229.1"/>
    <property type="molecule type" value="Genomic_DNA"/>
</dbReference>
<keyword evidence="3" id="KW-1185">Reference proteome</keyword>
<dbReference type="Proteomes" id="UP000475862">
    <property type="component" value="Unassembled WGS sequence"/>
</dbReference>
<dbReference type="Pfam" id="PF00567">
    <property type="entry name" value="TUDOR"/>
    <property type="match status" value="1"/>
</dbReference>
<evidence type="ECO:0000259" key="1">
    <source>
        <dbReference type="SMART" id="SM00333"/>
    </source>
</evidence>
<evidence type="ECO:0000313" key="3">
    <source>
        <dbReference type="Proteomes" id="UP000475862"/>
    </source>
</evidence>
<dbReference type="Gene3D" id="3.30.70.330">
    <property type="match status" value="1"/>
</dbReference>
<dbReference type="InterPro" id="IPR036770">
    <property type="entry name" value="Ankyrin_rpt-contain_sf"/>
</dbReference>
<comment type="caution">
    <text evidence="2">The sequence shown here is derived from an EMBL/GenBank/DDBJ whole genome shotgun (WGS) entry which is preliminary data.</text>
</comment>